<comment type="function">
    <text evidence="11">Transcriptional activator that specifically binds 5'-GATA-3' or 5'-GAT-3' motifs within gene promoters. May be involved in the regulation of some light-responsive genes.</text>
</comment>
<organism evidence="14 15">
    <name type="scientific">Castilleja foliolosa</name>
    <dbReference type="NCBI Taxonomy" id="1961234"/>
    <lineage>
        <taxon>Eukaryota</taxon>
        <taxon>Viridiplantae</taxon>
        <taxon>Streptophyta</taxon>
        <taxon>Embryophyta</taxon>
        <taxon>Tracheophyta</taxon>
        <taxon>Spermatophyta</taxon>
        <taxon>Magnoliopsida</taxon>
        <taxon>eudicotyledons</taxon>
        <taxon>Gunneridae</taxon>
        <taxon>Pentapetalae</taxon>
        <taxon>asterids</taxon>
        <taxon>lamiids</taxon>
        <taxon>Lamiales</taxon>
        <taxon>Orobanchaceae</taxon>
        <taxon>Pedicularideae</taxon>
        <taxon>Castillejinae</taxon>
        <taxon>Castilleja</taxon>
    </lineage>
</organism>
<dbReference type="SMART" id="SM00401">
    <property type="entry name" value="ZnF_GATA"/>
    <property type="match status" value="1"/>
</dbReference>
<dbReference type="InterPro" id="IPR051140">
    <property type="entry name" value="GATA_TF"/>
</dbReference>
<evidence type="ECO:0000259" key="13">
    <source>
        <dbReference type="PROSITE" id="PS50114"/>
    </source>
</evidence>
<keyword evidence="6" id="KW-0805">Transcription regulation</keyword>
<evidence type="ECO:0000256" key="12">
    <source>
        <dbReference type="PROSITE-ProRule" id="PRU00094"/>
    </source>
</evidence>
<dbReference type="Gene3D" id="3.30.50.10">
    <property type="entry name" value="Erythroid Transcription Factor GATA-1, subunit A"/>
    <property type="match status" value="1"/>
</dbReference>
<feature type="domain" description="GATA-type" evidence="13">
    <location>
        <begin position="86"/>
        <end position="122"/>
    </location>
</feature>
<dbReference type="Proteomes" id="UP001632038">
    <property type="component" value="Unassembled WGS sequence"/>
</dbReference>
<protein>
    <submittedName>
        <fullName evidence="14">GATA-binding factor 2</fullName>
    </submittedName>
</protein>
<dbReference type="CDD" id="cd00202">
    <property type="entry name" value="ZnF_GATA"/>
    <property type="match status" value="1"/>
</dbReference>
<evidence type="ECO:0000313" key="15">
    <source>
        <dbReference type="Proteomes" id="UP001632038"/>
    </source>
</evidence>
<reference evidence="15" key="1">
    <citation type="journal article" date="2024" name="IScience">
        <title>Strigolactones Initiate the Formation of Haustorium-like Structures in Castilleja.</title>
        <authorList>
            <person name="Buerger M."/>
            <person name="Peterson D."/>
            <person name="Chory J."/>
        </authorList>
    </citation>
    <scope>NUCLEOTIDE SEQUENCE [LARGE SCALE GENOMIC DNA]</scope>
</reference>
<keyword evidence="3" id="KW-0479">Metal-binding</keyword>
<dbReference type="PROSITE" id="PS00344">
    <property type="entry name" value="GATA_ZN_FINGER_1"/>
    <property type="match status" value="1"/>
</dbReference>
<keyword evidence="9" id="KW-0804">Transcription</keyword>
<keyword evidence="4 12" id="KW-0863">Zinc-finger</keyword>
<sequence length="167" mass="19363">MAIDMFDQDLSNDSESQLCVPDDNLDDLDFFPNFFDDLIKLTEFVEPEPVPMPAPRDSFYRNRVVLHKPEAFLSRPSRAKRRRKGMVERRRCSHCDAEKTPQWREGPNGPNSLCNACGVRYKSGRLVPEYRPAASPSFDRRKHSNFHKKILSKAWQDDYDDGEVLNG</sequence>
<evidence type="ECO:0000256" key="3">
    <source>
        <dbReference type="ARBA" id="ARBA00022723"/>
    </source>
</evidence>
<proteinExistence type="inferred from homology"/>
<gene>
    <name evidence="14" type="primary">GATA2_1</name>
    <name evidence="14" type="ORF">CASFOL_023233</name>
</gene>
<keyword evidence="5" id="KW-0862">Zinc</keyword>
<dbReference type="PANTHER" id="PTHR45658:SF18">
    <property type="entry name" value="PROTEIN GAT2"/>
    <property type="match status" value="1"/>
</dbReference>
<comment type="caution">
    <text evidence="14">The sequence shown here is derived from an EMBL/GenBank/DDBJ whole genome shotgun (WGS) entry which is preliminary data.</text>
</comment>
<dbReference type="EMBL" id="JAVIJP010000032">
    <property type="protein sequence ID" value="KAL3630249.1"/>
    <property type="molecule type" value="Genomic_DNA"/>
</dbReference>
<dbReference type="GO" id="GO:0003677">
    <property type="term" value="F:DNA binding"/>
    <property type="evidence" value="ECO:0007669"/>
    <property type="project" value="UniProtKB-KW"/>
</dbReference>
<dbReference type="InterPro" id="IPR000679">
    <property type="entry name" value="Znf_GATA"/>
</dbReference>
<keyword evidence="15" id="KW-1185">Reference proteome</keyword>
<dbReference type="AlphaFoldDB" id="A0ABD3CLW9"/>
<evidence type="ECO:0000256" key="10">
    <source>
        <dbReference type="ARBA" id="ARBA00023242"/>
    </source>
</evidence>
<keyword evidence="8" id="KW-0010">Activator</keyword>
<evidence type="ECO:0000256" key="4">
    <source>
        <dbReference type="ARBA" id="ARBA00022771"/>
    </source>
</evidence>
<evidence type="ECO:0000256" key="7">
    <source>
        <dbReference type="ARBA" id="ARBA00023125"/>
    </source>
</evidence>
<accession>A0ABD3CLW9</accession>
<evidence type="ECO:0000256" key="6">
    <source>
        <dbReference type="ARBA" id="ARBA00023015"/>
    </source>
</evidence>
<dbReference type="Pfam" id="PF00320">
    <property type="entry name" value="GATA"/>
    <property type="match status" value="1"/>
</dbReference>
<dbReference type="PANTHER" id="PTHR45658">
    <property type="entry name" value="GATA TRANSCRIPTION FACTOR"/>
    <property type="match status" value="1"/>
</dbReference>
<dbReference type="GO" id="GO:0005634">
    <property type="term" value="C:nucleus"/>
    <property type="evidence" value="ECO:0007669"/>
    <property type="project" value="UniProtKB-SubCell"/>
</dbReference>
<dbReference type="InterPro" id="IPR013088">
    <property type="entry name" value="Znf_NHR/GATA"/>
</dbReference>
<comment type="similarity">
    <text evidence="2">Belongs to the type IV zinc-finger family. Class A subfamily.</text>
</comment>
<dbReference type="PROSITE" id="PS50114">
    <property type="entry name" value="GATA_ZN_FINGER_2"/>
    <property type="match status" value="1"/>
</dbReference>
<evidence type="ECO:0000256" key="5">
    <source>
        <dbReference type="ARBA" id="ARBA00022833"/>
    </source>
</evidence>
<evidence type="ECO:0000256" key="11">
    <source>
        <dbReference type="ARBA" id="ARBA00055020"/>
    </source>
</evidence>
<keyword evidence="10" id="KW-0539">Nucleus</keyword>
<dbReference type="SUPFAM" id="SSF57716">
    <property type="entry name" value="Glucocorticoid receptor-like (DNA-binding domain)"/>
    <property type="match status" value="1"/>
</dbReference>
<keyword evidence="7" id="KW-0238">DNA-binding</keyword>
<evidence type="ECO:0000256" key="1">
    <source>
        <dbReference type="ARBA" id="ARBA00004123"/>
    </source>
</evidence>
<dbReference type="GO" id="GO:0008270">
    <property type="term" value="F:zinc ion binding"/>
    <property type="evidence" value="ECO:0007669"/>
    <property type="project" value="UniProtKB-KW"/>
</dbReference>
<name>A0ABD3CLW9_9LAMI</name>
<comment type="subcellular location">
    <subcellularLocation>
        <location evidence="1">Nucleus</location>
    </subcellularLocation>
</comment>
<dbReference type="FunFam" id="3.30.50.10:FF:000025">
    <property type="entry name" value="GATA transcription factor"/>
    <property type="match status" value="1"/>
</dbReference>
<evidence type="ECO:0000256" key="8">
    <source>
        <dbReference type="ARBA" id="ARBA00023159"/>
    </source>
</evidence>
<evidence type="ECO:0000313" key="14">
    <source>
        <dbReference type="EMBL" id="KAL3630249.1"/>
    </source>
</evidence>
<evidence type="ECO:0000256" key="9">
    <source>
        <dbReference type="ARBA" id="ARBA00023163"/>
    </source>
</evidence>
<evidence type="ECO:0000256" key="2">
    <source>
        <dbReference type="ARBA" id="ARBA00005694"/>
    </source>
</evidence>